<dbReference type="InterPro" id="IPR009100">
    <property type="entry name" value="AcylCoA_DH/oxidase_NM_dom_sf"/>
</dbReference>
<dbReference type="InterPro" id="IPR046373">
    <property type="entry name" value="Acyl-CoA_Oxase/DH_mid-dom_sf"/>
</dbReference>
<dbReference type="EMBL" id="CAEZSO010000008">
    <property type="protein sequence ID" value="CAB4535236.1"/>
    <property type="molecule type" value="Genomic_DNA"/>
</dbReference>
<dbReference type="Gene3D" id="1.10.540.10">
    <property type="entry name" value="Acyl-CoA dehydrogenase/oxidase, N-terminal domain"/>
    <property type="match status" value="1"/>
</dbReference>
<dbReference type="PANTHER" id="PTHR43884">
    <property type="entry name" value="ACYL-COA DEHYDROGENASE"/>
    <property type="match status" value="1"/>
</dbReference>
<reference evidence="1" key="1">
    <citation type="submission" date="2020-05" db="EMBL/GenBank/DDBJ databases">
        <authorList>
            <person name="Chiriac C."/>
            <person name="Salcher M."/>
            <person name="Ghai R."/>
            <person name="Kavagutti S V."/>
        </authorList>
    </citation>
    <scope>NUCLEOTIDE SEQUENCE</scope>
</reference>
<dbReference type="PIRSF" id="PIRSF016578">
    <property type="entry name" value="HsaA"/>
    <property type="match status" value="1"/>
</dbReference>
<dbReference type="AlphaFoldDB" id="A0A6J6B8S9"/>
<accession>A0A6J6B8S9</accession>
<dbReference type="GO" id="GO:0050660">
    <property type="term" value="F:flavin adenine dinucleotide binding"/>
    <property type="evidence" value="ECO:0007669"/>
    <property type="project" value="InterPro"/>
</dbReference>
<dbReference type="GO" id="GO:0003995">
    <property type="term" value="F:acyl-CoA dehydrogenase activity"/>
    <property type="evidence" value="ECO:0007669"/>
    <property type="project" value="TreeGrafter"/>
</dbReference>
<evidence type="ECO:0000313" key="1">
    <source>
        <dbReference type="EMBL" id="CAB4535236.1"/>
    </source>
</evidence>
<dbReference type="PANTHER" id="PTHR43884:SF12">
    <property type="entry name" value="ISOVALERYL-COA DEHYDROGENASE, MITOCHONDRIAL-RELATED"/>
    <property type="match status" value="1"/>
</dbReference>
<dbReference type="SUPFAM" id="SSF56645">
    <property type="entry name" value="Acyl-CoA dehydrogenase NM domain-like"/>
    <property type="match status" value="1"/>
</dbReference>
<name>A0A6J6B8S9_9ZZZZ</name>
<protein>
    <submittedName>
        <fullName evidence="1">Unannotated protein</fullName>
    </submittedName>
</protein>
<dbReference type="InterPro" id="IPR037069">
    <property type="entry name" value="AcylCoA_DH/ox_N_sf"/>
</dbReference>
<dbReference type="Gene3D" id="2.40.110.10">
    <property type="entry name" value="Butyryl-CoA Dehydrogenase, subunit A, domain 2"/>
    <property type="match status" value="1"/>
</dbReference>
<sequence length="361" mass="39159">MTDQRDEHRLVRSARALAETLERDAAKVEREGISRARLDVVAKQGLIAPSAPLEFGGLATPPDVARRITELLAGACGTTWFVVTQHRSALDAVLTTENVDLHDRWRRKVCSGQALGAVAFAHLRRPGPPQVVAEPHGDGWRITGHLDWVTGWGVTDALALMAQTTDGRVVETLIPARQRAGLSASGPLPLMVMGGTRTVAVQLNSMLVTEDEVVRVSPLEQWHRDDTNRTVNTSPAVFGLLDRVSRALIDLGETKSLSRAVDAGHEFALRADQLRTLAYHLVDEVAADDAHEERLRVRAMSLLLAHEATAAMVATTGGSAIALDNPAQRWAREALFFLVQAQTGSVRDEMLGRWPLGVSGS</sequence>
<gene>
    <name evidence="1" type="ORF">UFOPK1446_00090</name>
</gene>
<organism evidence="1">
    <name type="scientific">freshwater metagenome</name>
    <dbReference type="NCBI Taxonomy" id="449393"/>
    <lineage>
        <taxon>unclassified sequences</taxon>
        <taxon>metagenomes</taxon>
        <taxon>ecological metagenomes</taxon>
    </lineage>
</organism>
<proteinExistence type="predicted"/>